<accession>A0AAD3CP30</accession>
<dbReference type="Proteomes" id="UP001054902">
    <property type="component" value="Unassembled WGS sequence"/>
</dbReference>
<evidence type="ECO:0000313" key="5">
    <source>
        <dbReference type="EMBL" id="GFH49526.1"/>
    </source>
</evidence>
<dbReference type="Gene3D" id="6.10.250.1710">
    <property type="match status" value="1"/>
</dbReference>
<dbReference type="EMBL" id="BLLK01000038">
    <property type="protein sequence ID" value="GFH49526.1"/>
    <property type="molecule type" value="Genomic_DNA"/>
</dbReference>
<keyword evidence="3" id="KW-0967">Endosome</keyword>
<comment type="caution">
    <text evidence="5">The sequence shown here is derived from an EMBL/GenBank/DDBJ whole genome shotgun (WGS) entry which is preliminary data.</text>
</comment>
<keyword evidence="6" id="KW-1185">Reference proteome</keyword>
<reference evidence="5 6" key="1">
    <citation type="journal article" date="2021" name="Sci. Rep.">
        <title>The genome of the diatom Chaetoceros tenuissimus carries an ancient integrated fragment of an extant virus.</title>
        <authorList>
            <person name="Hongo Y."/>
            <person name="Kimura K."/>
            <person name="Takaki Y."/>
            <person name="Yoshida Y."/>
            <person name="Baba S."/>
            <person name="Kobayashi G."/>
            <person name="Nagasaki K."/>
            <person name="Hano T."/>
            <person name="Tomaru Y."/>
        </authorList>
    </citation>
    <scope>NUCLEOTIDE SEQUENCE [LARGE SCALE GENOMIC DNA]</scope>
    <source>
        <strain evidence="5 6">NIES-3715</strain>
    </source>
</reference>
<evidence type="ECO:0000256" key="3">
    <source>
        <dbReference type="ARBA" id="ARBA00022753"/>
    </source>
</evidence>
<evidence type="ECO:0000313" key="6">
    <source>
        <dbReference type="Proteomes" id="UP001054902"/>
    </source>
</evidence>
<protein>
    <submittedName>
        <fullName evidence="5">Charged multivesicular body protein 4</fullName>
    </submittedName>
</protein>
<dbReference type="AlphaFoldDB" id="A0AAD3CP30"/>
<gene>
    <name evidence="5" type="ORF">CTEN210_06002</name>
</gene>
<evidence type="ECO:0000256" key="4">
    <source>
        <dbReference type="SAM" id="MobiDB-lite"/>
    </source>
</evidence>
<proteinExistence type="inferred from homology"/>
<dbReference type="GO" id="GO:0000815">
    <property type="term" value="C:ESCRT III complex"/>
    <property type="evidence" value="ECO:0007669"/>
    <property type="project" value="TreeGrafter"/>
</dbReference>
<dbReference type="GO" id="GO:0005771">
    <property type="term" value="C:multivesicular body"/>
    <property type="evidence" value="ECO:0007669"/>
    <property type="project" value="TreeGrafter"/>
</dbReference>
<feature type="region of interest" description="Disordered" evidence="4">
    <location>
        <begin position="1"/>
        <end position="30"/>
    </location>
</feature>
<dbReference type="Gene3D" id="1.10.287.1060">
    <property type="entry name" value="ESAT-6-like"/>
    <property type="match status" value="1"/>
</dbReference>
<dbReference type="GO" id="GO:0009898">
    <property type="term" value="C:cytoplasmic side of plasma membrane"/>
    <property type="evidence" value="ECO:0007669"/>
    <property type="project" value="TreeGrafter"/>
</dbReference>
<evidence type="ECO:0000256" key="2">
    <source>
        <dbReference type="ARBA" id="ARBA00006190"/>
    </source>
</evidence>
<dbReference type="PANTHER" id="PTHR22761:SF10">
    <property type="entry name" value="GH13992P"/>
    <property type="match status" value="1"/>
</dbReference>
<comment type="similarity">
    <text evidence="2">Belongs to the SNF7 family.</text>
</comment>
<dbReference type="PANTHER" id="PTHR22761">
    <property type="entry name" value="CHARGED MULTIVESICULAR BODY PROTEIN"/>
    <property type="match status" value="1"/>
</dbReference>
<feature type="compositionally biased region" description="Low complexity" evidence="4">
    <location>
        <begin position="10"/>
        <end position="30"/>
    </location>
</feature>
<dbReference type="GO" id="GO:0032511">
    <property type="term" value="P:late endosome to vacuole transport via multivesicular body sorting pathway"/>
    <property type="evidence" value="ECO:0007669"/>
    <property type="project" value="TreeGrafter"/>
</dbReference>
<organism evidence="5 6">
    <name type="scientific">Chaetoceros tenuissimus</name>
    <dbReference type="NCBI Taxonomy" id="426638"/>
    <lineage>
        <taxon>Eukaryota</taxon>
        <taxon>Sar</taxon>
        <taxon>Stramenopiles</taxon>
        <taxon>Ochrophyta</taxon>
        <taxon>Bacillariophyta</taxon>
        <taxon>Coscinodiscophyceae</taxon>
        <taxon>Chaetocerotophycidae</taxon>
        <taxon>Chaetocerotales</taxon>
        <taxon>Chaetocerotaceae</taxon>
        <taxon>Chaetoceros</taxon>
    </lineage>
</organism>
<dbReference type="Pfam" id="PF03357">
    <property type="entry name" value="Snf7"/>
    <property type="match status" value="1"/>
</dbReference>
<sequence length="228" mass="24971">MNWFGKKKAAAPSTTSSGASQSGSNGSNAQATIIKLKESVLAQEKREEHTQRKIDKLVADAKAKMAKGDKKGALYLMKRKKLHEAEMDKIANVKMTLETQVMNLESAHQNAETFKAMSAGKNAMANLRTDVGIEKVDDLMDDIREEMEMANEISDAIAAPVDPFAEDEDDLLAELEQMGADDLEAEMLKAPIAKNEVLLPDVPDQKLPDLNDAEAEEMRKLEAELAGL</sequence>
<comment type="subcellular location">
    <subcellularLocation>
        <location evidence="1">Endosome</location>
    </subcellularLocation>
</comment>
<evidence type="ECO:0000256" key="1">
    <source>
        <dbReference type="ARBA" id="ARBA00004177"/>
    </source>
</evidence>
<dbReference type="GO" id="GO:0006900">
    <property type="term" value="P:vesicle budding from membrane"/>
    <property type="evidence" value="ECO:0007669"/>
    <property type="project" value="TreeGrafter"/>
</dbReference>
<name>A0AAD3CP30_9STRA</name>
<dbReference type="InterPro" id="IPR005024">
    <property type="entry name" value="Snf7_fam"/>
</dbReference>